<dbReference type="AlphaFoldDB" id="A0A3N1P5A1"/>
<feature type="transmembrane region" description="Helical" evidence="1">
    <location>
        <begin position="24"/>
        <end position="46"/>
    </location>
</feature>
<sequence length="47" mass="4916">MAKTAASKPSQDRLATPHQAPPSLLITLLLGACLFGGFGVFLYLLVS</sequence>
<evidence type="ECO:0000256" key="1">
    <source>
        <dbReference type="SAM" id="Phobius"/>
    </source>
</evidence>
<gene>
    <name evidence="2" type="ORF">EDC28_10817</name>
</gene>
<keyword evidence="1" id="KW-0472">Membrane</keyword>
<evidence type="ECO:0000313" key="3">
    <source>
        <dbReference type="Proteomes" id="UP000268033"/>
    </source>
</evidence>
<dbReference type="STRING" id="584787.GCA_001247655_03733"/>
<evidence type="ECO:0000313" key="2">
    <source>
        <dbReference type="EMBL" id="ROQ23279.1"/>
    </source>
</evidence>
<organism evidence="2 3">
    <name type="scientific">Gallaecimonas pentaromativorans</name>
    <dbReference type="NCBI Taxonomy" id="584787"/>
    <lineage>
        <taxon>Bacteria</taxon>
        <taxon>Pseudomonadati</taxon>
        <taxon>Pseudomonadota</taxon>
        <taxon>Gammaproteobacteria</taxon>
        <taxon>Enterobacterales</taxon>
        <taxon>Gallaecimonadaceae</taxon>
        <taxon>Gallaecimonas</taxon>
    </lineage>
</organism>
<proteinExistence type="predicted"/>
<protein>
    <submittedName>
        <fullName evidence="2">Uncharacterized protein</fullName>
    </submittedName>
</protein>
<dbReference type="PROSITE" id="PS51257">
    <property type="entry name" value="PROKAR_LIPOPROTEIN"/>
    <property type="match status" value="1"/>
</dbReference>
<dbReference type="RefSeq" id="WP_157052937.1">
    <property type="nucleotide sequence ID" value="NZ_JBLXAC010000020.1"/>
</dbReference>
<keyword evidence="3" id="KW-1185">Reference proteome</keyword>
<dbReference type="EMBL" id="RJUL01000008">
    <property type="protein sequence ID" value="ROQ23279.1"/>
    <property type="molecule type" value="Genomic_DNA"/>
</dbReference>
<comment type="caution">
    <text evidence="2">The sequence shown here is derived from an EMBL/GenBank/DDBJ whole genome shotgun (WGS) entry which is preliminary data.</text>
</comment>
<name>A0A3N1P5A1_9GAMM</name>
<dbReference type="Proteomes" id="UP000268033">
    <property type="component" value="Unassembled WGS sequence"/>
</dbReference>
<keyword evidence="1" id="KW-1133">Transmembrane helix</keyword>
<keyword evidence="1" id="KW-0812">Transmembrane</keyword>
<reference evidence="2 3" key="1">
    <citation type="submission" date="2018-11" db="EMBL/GenBank/DDBJ databases">
        <title>Genomic Encyclopedia of Type Strains, Phase IV (KMG-IV): sequencing the most valuable type-strain genomes for metagenomic binning, comparative biology and taxonomic classification.</title>
        <authorList>
            <person name="Goeker M."/>
        </authorList>
    </citation>
    <scope>NUCLEOTIDE SEQUENCE [LARGE SCALE GENOMIC DNA]</scope>
    <source>
        <strain evidence="2 3">DSM 21945</strain>
    </source>
</reference>
<accession>A0A3N1P5A1</accession>